<name>A0A2P7AQ32_9HYPH</name>
<comment type="caution">
    <text evidence="1">The sequence shown here is derived from an EMBL/GenBank/DDBJ whole genome shotgun (WGS) entry which is preliminary data.</text>
</comment>
<keyword evidence="2" id="KW-1185">Reference proteome</keyword>
<evidence type="ECO:0008006" key="3">
    <source>
        <dbReference type="Google" id="ProtNLM"/>
    </source>
</evidence>
<proteinExistence type="predicted"/>
<dbReference type="Proteomes" id="UP000241764">
    <property type="component" value="Unassembled WGS sequence"/>
</dbReference>
<dbReference type="AlphaFoldDB" id="A0A2P7AQ32"/>
<dbReference type="RefSeq" id="WP_106667715.1">
    <property type="nucleotide sequence ID" value="NZ_PGGM01000025.1"/>
</dbReference>
<sequence length="237" mass="26674">MTIVSQDNWQFWLSNSSEVERLQGIARPDTILEFSHAGDLVRHLGSDQNDDFLRLHSKIDKRLDADPVAQEWAKRRTLLKHLSHFPRYRSNEYDRYHAAARAVFSGTADSMQGGMVSGLDDEIEKSSITVPAGQVLFHGRANDDLTSLQPYTTYISTSLHPIIARNSAFRRAGVGNKDGQPRVFLLTLTIPLPALWGQIGKSCEYELLLPRNLVIQETGRHVGTKFETVFADVTARK</sequence>
<dbReference type="EMBL" id="PGGM01000025">
    <property type="protein sequence ID" value="PSH56321.1"/>
    <property type="molecule type" value="Genomic_DNA"/>
</dbReference>
<protein>
    <recommendedName>
        <fullName evidence="3">ADP ribosyltransferase domain-containing protein</fullName>
    </recommendedName>
</protein>
<evidence type="ECO:0000313" key="2">
    <source>
        <dbReference type="Proteomes" id="UP000241764"/>
    </source>
</evidence>
<accession>A0A2P7AQ32</accession>
<organism evidence="1 2">
    <name type="scientific">Phyllobacterium sophorae</name>
    <dbReference type="NCBI Taxonomy" id="1520277"/>
    <lineage>
        <taxon>Bacteria</taxon>
        <taxon>Pseudomonadati</taxon>
        <taxon>Pseudomonadota</taxon>
        <taxon>Alphaproteobacteria</taxon>
        <taxon>Hyphomicrobiales</taxon>
        <taxon>Phyllobacteriaceae</taxon>
        <taxon>Phyllobacterium</taxon>
    </lineage>
</organism>
<dbReference type="OrthoDB" id="8448297at2"/>
<evidence type="ECO:0000313" key="1">
    <source>
        <dbReference type="EMBL" id="PSH56321.1"/>
    </source>
</evidence>
<gene>
    <name evidence="1" type="ORF">CU103_30135</name>
</gene>
<reference evidence="2" key="1">
    <citation type="submission" date="2017-11" db="EMBL/GenBank/DDBJ databases">
        <authorList>
            <person name="Kuznetsova I."/>
            <person name="Sazanova A."/>
            <person name="Chirak E."/>
            <person name="Safronova V."/>
            <person name="Willems A."/>
        </authorList>
    </citation>
    <scope>NUCLEOTIDE SEQUENCE [LARGE SCALE GENOMIC DNA]</scope>
    <source>
        <strain evidence="2">CCBAU 03422</strain>
    </source>
</reference>